<dbReference type="Proteomes" id="UP001602322">
    <property type="component" value="Unassembled WGS sequence"/>
</dbReference>
<protein>
    <submittedName>
        <fullName evidence="2">Uncharacterized protein</fullName>
    </submittedName>
</protein>
<organism evidence="2 3">
    <name type="scientific">Streptomyces argenteolus</name>
    <dbReference type="NCBI Taxonomy" id="67274"/>
    <lineage>
        <taxon>Bacteria</taxon>
        <taxon>Bacillati</taxon>
        <taxon>Actinomycetota</taxon>
        <taxon>Actinomycetes</taxon>
        <taxon>Kitasatosporales</taxon>
        <taxon>Streptomycetaceae</taxon>
        <taxon>Streptomyces</taxon>
    </lineage>
</organism>
<evidence type="ECO:0000313" key="3">
    <source>
        <dbReference type="Proteomes" id="UP001602322"/>
    </source>
</evidence>
<evidence type="ECO:0000256" key="1">
    <source>
        <dbReference type="SAM" id="Phobius"/>
    </source>
</evidence>
<reference evidence="2 3" key="1">
    <citation type="submission" date="2024-10" db="EMBL/GenBank/DDBJ databases">
        <title>The Natural Products Discovery Center: Release of the First 8490 Sequenced Strains for Exploring Actinobacteria Biosynthetic Diversity.</title>
        <authorList>
            <person name="Kalkreuter E."/>
            <person name="Kautsar S.A."/>
            <person name="Yang D."/>
            <person name="Bader C.D."/>
            <person name="Teijaro C.N."/>
            <person name="Fluegel L."/>
            <person name="Davis C.M."/>
            <person name="Simpson J.R."/>
            <person name="Lauterbach L."/>
            <person name="Steele A.D."/>
            <person name="Gui C."/>
            <person name="Meng S."/>
            <person name="Li G."/>
            <person name="Viehrig K."/>
            <person name="Ye F."/>
            <person name="Su P."/>
            <person name="Kiefer A.F."/>
            <person name="Nichols A."/>
            <person name="Cepeda A.J."/>
            <person name="Yan W."/>
            <person name="Fan B."/>
            <person name="Jiang Y."/>
            <person name="Adhikari A."/>
            <person name="Zheng C.-J."/>
            <person name="Schuster L."/>
            <person name="Cowan T.M."/>
            <person name="Smanski M.J."/>
            <person name="Chevrette M.G."/>
            <person name="De Carvalho L.P.S."/>
            <person name="Shen B."/>
        </authorList>
    </citation>
    <scope>NUCLEOTIDE SEQUENCE [LARGE SCALE GENOMIC DNA]</scope>
    <source>
        <strain evidence="2 3">NPDC012540</strain>
    </source>
</reference>
<comment type="caution">
    <text evidence="2">The sequence shown here is derived from an EMBL/GenBank/DDBJ whole genome shotgun (WGS) entry which is preliminary data.</text>
</comment>
<sequence>MSDVMTMRAVPDRSPEGAPAPVTHVIDVAGGPGPGQVFAYVERELPAGGVPAYRAARSSGARSFVLWADPDRREQLARVVTVSADGGVAAFQVLGAHGELLGTVVREKALRGKGWRTRWTVVPPGGPEAVGFKGRIGWWCMWWLLLPLQMFILVFTVLDGTPNNEGGVARGPRRIRWRAGGQLPLEFRSRGDRLHLHAPGFDRRFGAALIALLRSFNTGAWDDRKK</sequence>
<accession>A0ABW6X3T8</accession>
<keyword evidence="1" id="KW-1133">Transmembrane helix</keyword>
<gene>
    <name evidence="2" type="ORF">ACFY8O_12540</name>
</gene>
<keyword evidence="1" id="KW-0812">Transmembrane</keyword>
<dbReference type="RefSeq" id="WP_387901158.1">
    <property type="nucleotide sequence ID" value="NZ_JBIBEG010000003.1"/>
</dbReference>
<feature type="transmembrane region" description="Helical" evidence="1">
    <location>
        <begin position="136"/>
        <end position="158"/>
    </location>
</feature>
<proteinExistence type="predicted"/>
<dbReference type="EMBL" id="JBIBEG010000003">
    <property type="protein sequence ID" value="MFF5896743.1"/>
    <property type="molecule type" value="Genomic_DNA"/>
</dbReference>
<keyword evidence="3" id="KW-1185">Reference proteome</keyword>
<name>A0ABW6X3T8_9ACTN</name>
<evidence type="ECO:0000313" key="2">
    <source>
        <dbReference type="EMBL" id="MFF5896743.1"/>
    </source>
</evidence>
<keyword evidence="1" id="KW-0472">Membrane</keyword>